<dbReference type="SUPFAM" id="SSF57196">
    <property type="entry name" value="EGF/Laminin"/>
    <property type="match status" value="1"/>
</dbReference>
<dbReference type="Gene3D" id="2.10.25.10">
    <property type="entry name" value="Laminin"/>
    <property type="match status" value="1"/>
</dbReference>
<evidence type="ECO:0000313" key="3">
    <source>
        <dbReference type="EMBL" id="VDM93301.1"/>
    </source>
</evidence>
<feature type="domain" description="EGF-like" evidence="2">
    <location>
        <begin position="161"/>
        <end position="201"/>
    </location>
</feature>
<dbReference type="PANTHER" id="PTHR46901">
    <property type="entry name" value="GH04942P"/>
    <property type="match status" value="1"/>
</dbReference>
<dbReference type="AlphaFoldDB" id="A0A3P7MAD3"/>
<reference evidence="3 4" key="1">
    <citation type="submission" date="2018-08" db="EMBL/GenBank/DDBJ databases">
        <authorList>
            <person name="Laetsch R D."/>
            <person name="Stevens L."/>
            <person name="Kumar S."/>
            <person name="Blaxter L. M."/>
        </authorList>
    </citation>
    <scope>NUCLEOTIDE SEQUENCE [LARGE SCALE GENOMIC DNA]</scope>
</reference>
<feature type="non-terminal residue" evidence="3">
    <location>
        <position position="1"/>
    </location>
</feature>
<dbReference type="PROSITE" id="PS01186">
    <property type="entry name" value="EGF_2"/>
    <property type="match status" value="1"/>
</dbReference>
<sequence length="340" mass="39148">LTFPLTRFPPLDFLDSARTISPCGVPKPIHPHYTHLYVGESYNFTWRLQYPHQGGYRLSVINEAGAIIEQLAPVKGSEYVGIEDQTLQHATVQLTRSCTKCVILLERQALEWGQAYIFRSCADVNIIQEAPKDSDRCSKHGDYENGRCKCRHSYSGELCQHKDFCSTDDDCLNDGKCVKEADAVIKRTCYCAFGYFGQNCDRTFDAKPENDKCFNYNYPKNEANYNKYGLFGEECFKKTMLNEDDFVYSRVVRDELEIILDYKGTSWISIGWRPMQIDRSCRLFPDLENTRSKRDTNRTLISRPVTQMSESQYRNKVDPNLLSVPMPKLPENNGLCKFAC</sequence>
<keyword evidence="1" id="KW-1015">Disulfide bond</keyword>
<dbReference type="Gene3D" id="2.60.120.260">
    <property type="entry name" value="Galactose-binding domain-like"/>
    <property type="match status" value="1"/>
</dbReference>
<dbReference type="PANTHER" id="PTHR46901:SF2">
    <property type="entry name" value="GH04942P"/>
    <property type="match status" value="1"/>
</dbReference>
<keyword evidence="4" id="KW-1185">Reference proteome</keyword>
<dbReference type="SMART" id="SM00181">
    <property type="entry name" value="EGF"/>
    <property type="match status" value="2"/>
</dbReference>
<gene>
    <name evidence="3" type="ORF">NOO_LOCUS9695</name>
</gene>
<protein>
    <recommendedName>
        <fullName evidence="2">EGF-like domain-containing protein</fullName>
    </recommendedName>
</protein>
<evidence type="ECO:0000259" key="2">
    <source>
        <dbReference type="PROSITE" id="PS50026"/>
    </source>
</evidence>
<dbReference type="Proteomes" id="UP000271087">
    <property type="component" value="Unassembled WGS sequence"/>
</dbReference>
<name>A0A3P7MAD3_ONCOC</name>
<proteinExistence type="predicted"/>
<dbReference type="OrthoDB" id="188511at2759"/>
<evidence type="ECO:0000256" key="1">
    <source>
        <dbReference type="PROSITE-ProRule" id="PRU00076"/>
    </source>
</evidence>
<dbReference type="EMBL" id="UYRW01004915">
    <property type="protein sequence ID" value="VDM93301.1"/>
    <property type="molecule type" value="Genomic_DNA"/>
</dbReference>
<keyword evidence="1" id="KW-0245">EGF-like domain</keyword>
<organism evidence="3 4">
    <name type="scientific">Onchocerca ochengi</name>
    <name type="common">Filarial nematode worm</name>
    <dbReference type="NCBI Taxonomy" id="42157"/>
    <lineage>
        <taxon>Eukaryota</taxon>
        <taxon>Metazoa</taxon>
        <taxon>Ecdysozoa</taxon>
        <taxon>Nematoda</taxon>
        <taxon>Chromadorea</taxon>
        <taxon>Rhabditida</taxon>
        <taxon>Spirurina</taxon>
        <taxon>Spiruromorpha</taxon>
        <taxon>Filarioidea</taxon>
        <taxon>Onchocercidae</taxon>
        <taxon>Onchocerca</taxon>
    </lineage>
</organism>
<evidence type="ECO:0000313" key="4">
    <source>
        <dbReference type="Proteomes" id="UP000271087"/>
    </source>
</evidence>
<feature type="disulfide bond" evidence="1">
    <location>
        <begin position="191"/>
        <end position="200"/>
    </location>
</feature>
<dbReference type="InterPro" id="IPR000742">
    <property type="entry name" value="EGF"/>
</dbReference>
<dbReference type="PROSITE" id="PS50026">
    <property type="entry name" value="EGF_3"/>
    <property type="match status" value="1"/>
</dbReference>
<dbReference type="PROSITE" id="PS00022">
    <property type="entry name" value="EGF_1"/>
    <property type="match status" value="1"/>
</dbReference>
<accession>A0A3P7MAD3</accession>
<comment type="caution">
    <text evidence="1">Lacks conserved residue(s) required for the propagation of feature annotation.</text>
</comment>